<evidence type="ECO:0000313" key="3">
    <source>
        <dbReference type="Proteomes" id="UP000325684"/>
    </source>
</evidence>
<evidence type="ECO:0000256" key="1">
    <source>
        <dbReference type="SAM" id="Phobius"/>
    </source>
</evidence>
<dbReference type="RefSeq" id="WP_150942930.1">
    <property type="nucleotide sequence ID" value="NZ_VCMV01000010.1"/>
</dbReference>
<keyword evidence="1" id="KW-0472">Membrane</keyword>
<protein>
    <submittedName>
        <fullName evidence="2">YcxB family protein</fullName>
    </submittedName>
</protein>
<feature type="transmembrane region" description="Helical" evidence="1">
    <location>
        <begin position="77"/>
        <end position="98"/>
    </location>
</feature>
<sequence length="199" mass="22020">MSEAFAAPLDTVAAARRGVIDLMVVPTSAERRVEARADPYRPYNALLTILARLGSGAVFAGFTAGFLWLMGSADDTILLLSTALAGGVVGIAAFRFAIEHQWKRRLARNVVGRRDPYRLIGDGRSLAIEDEHLLVRMNLDDLRRLVETPAHLIIFHRYAPVLALPRAAFPRPEIATALAEFLRRRIDSADGHTTETRHE</sequence>
<evidence type="ECO:0000313" key="2">
    <source>
        <dbReference type="EMBL" id="KAB0267950.1"/>
    </source>
</evidence>
<accession>A0A5N3PE17</accession>
<proteinExistence type="predicted"/>
<feature type="transmembrane region" description="Helical" evidence="1">
    <location>
        <begin position="49"/>
        <end position="71"/>
    </location>
</feature>
<comment type="caution">
    <text evidence="2">The sequence shown here is derived from an EMBL/GenBank/DDBJ whole genome shotgun (WGS) entry which is preliminary data.</text>
</comment>
<name>A0A5N3PE17_9HYPH</name>
<keyword evidence="1" id="KW-0812">Transmembrane</keyword>
<gene>
    <name evidence="2" type="ORF">FEZ63_07030</name>
</gene>
<dbReference type="Proteomes" id="UP000325684">
    <property type="component" value="Unassembled WGS sequence"/>
</dbReference>
<reference evidence="2 3" key="1">
    <citation type="journal article" date="2019" name="Microorganisms">
        <title>Genome Insights into the Novel Species Microvirga brassicacearum, a Rapeseed Endophyte with Biotechnological Potential.</title>
        <authorList>
            <person name="Jimenez-Gomez A."/>
            <person name="Saati-Santamaria Z."/>
            <person name="Igual J.M."/>
            <person name="Rivas R."/>
            <person name="Mateos P.F."/>
            <person name="Garcia-Fraile P."/>
        </authorList>
    </citation>
    <scope>NUCLEOTIDE SEQUENCE [LARGE SCALE GENOMIC DNA]</scope>
    <source>
        <strain evidence="2 3">CDVBN77</strain>
    </source>
</reference>
<dbReference type="EMBL" id="VCMV01000010">
    <property type="protein sequence ID" value="KAB0267950.1"/>
    <property type="molecule type" value="Genomic_DNA"/>
</dbReference>
<organism evidence="2 3">
    <name type="scientific">Microvirga brassicacearum</name>
    <dbReference type="NCBI Taxonomy" id="2580413"/>
    <lineage>
        <taxon>Bacteria</taxon>
        <taxon>Pseudomonadati</taxon>
        <taxon>Pseudomonadota</taxon>
        <taxon>Alphaproteobacteria</taxon>
        <taxon>Hyphomicrobiales</taxon>
        <taxon>Methylobacteriaceae</taxon>
        <taxon>Microvirga</taxon>
    </lineage>
</organism>
<keyword evidence="1" id="KW-1133">Transmembrane helix</keyword>
<dbReference type="AlphaFoldDB" id="A0A5N3PE17"/>
<dbReference type="OrthoDB" id="9871339at2"/>
<keyword evidence="3" id="KW-1185">Reference proteome</keyword>